<evidence type="ECO:0000313" key="6">
    <source>
        <dbReference type="Proteomes" id="UP000237662"/>
    </source>
</evidence>
<name>A0A2S6IA42_9BACT</name>
<sequence length="414" mass="46413">MKQDLVPSLRFKRFSGKWITEKLGKATIKVGSGSTPKGGSSVYVNSGVIFIRSQNVNNDCLDTGDVAFITEATHEAMRGSTVKPGDILLNITGASLGRSCVVPQYFKEGNVNQHVCIIRLRSNYSNEFYQAYLSSFNGQKKLFRNQAGSGREGLNFQGVRSLKVAVPTLPEQQKIAAFLTAVDGRLRALRRKRELLEAYKRGVMQRVFGGDAKKDGNNSESSIPLRTVKFGKVFERVKRKNKDNNQNILTISAQQGLVNQQDYFNKSVAANNVTGYYLLKRGEFAYNKSYSKGYPYGAIKRLNEYDQGVLSTLYICFKIADDQVLPEFMEQYFEAGGLNHEISKIAQEGARNHGLLNVSVVEFFKDINLYLPPFQEQGRIATFLRSLDNRIALVERQLAGGEAFKRGLLQQMFV</sequence>
<dbReference type="PANTHER" id="PTHR30408">
    <property type="entry name" value="TYPE-1 RESTRICTION ENZYME ECOKI SPECIFICITY PROTEIN"/>
    <property type="match status" value="1"/>
</dbReference>
<dbReference type="InterPro" id="IPR052021">
    <property type="entry name" value="Type-I_RS_S_subunit"/>
</dbReference>
<evidence type="ECO:0000259" key="4">
    <source>
        <dbReference type="Pfam" id="PF01420"/>
    </source>
</evidence>
<dbReference type="Gene3D" id="3.90.220.20">
    <property type="entry name" value="DNA methylase specificity domains"/>
    <property type="match status" value="2"/>
</dbReference>
<evidence type="ECO:0000256" key="1">
    <source>
        <dbReference type="ARBA" id="ARBA00010923"/>
    </source>
</evidence>
<dbReference type="AlphaFoldDB" id="A0A2S6IA42"/>
<dbReference type="EMBL" id="PTJC01000005">
    <property type="protein sequence ID" value="PPK88358.1"/>
    <property type="molecule type" value="Genomic_DNA"/>
</dbReference>
<feature type="domain" description="Type I restriction modification DNA specificity" evidence="4">
    <location>
        <begin position="32"/>
        <end position="194"/>
    </location>
</feature>
<dbReference type="Proteomes" id="UP000237662">
    <property type="component" value="Unassembled WGS sequence"/>
</dbReference>
<proteinExistence type="inferred from homology"/>
<dbReference type="PANTHER" id="PTHR30408:SF12">
    <property type="entry name" value="TYPE I RESTRICTION ENZYME MJAVIII SPECIFICITY SUBUNIT"/>
    <property type="match status" value="1"/>
</dbReference>
<gene>
    <name evidence="5" type="ORF">CLV84_1325</name>
</gene>
<dbReference type="SUPFAM" id="SSF116734">
    <property type="entry name" value="DNA methylase specificity domain"/>
    <property type="match status" value="2"/>
</dbReference>
<evidence type="ECO:0000313" key="5">
    <source>
        <dbReference type="EMBL" id="PPK88358.1"/>
    </source>
</evidence>
<keyword evidence="3" id="KW-0238">DNA-binding</keyword>
<dbReference type="CDD" id="cd17256">
    <property type="entry name" value="RMtype1_S_EcoJA65PI-TRD1-CR1_like"/>
    <property type="match status" value="1"/>
</dbReference>
<organism evidence="5 6">
    <name type="scientific">Neolewinella xylanilytica</name>
    <dbReference type="NCBI Taxonomy" id="1514080"/>
    <lineage>
        <taxon>Bacteria</taxon>
        <taxon>Pseudomonadati</taxon>
        <taxon>Bacteroidota</taxon>
        <taxon>Saprospiria</taxon>
        <taxon>Saprospirales</taxon>
        <taxon>Lewinellaceae</taxon>
        <taxon>Neolewinella</taxon>
    </lineage>
</organism>
<dbReference type="OrthoDB" id="667970at2"/>
<accession>A0A2S6IA42</accession>
<dbReference type="GO" id="GO:0003677">
    <property type="term" value="F:DNA binding"/>
    <property type="evidence" value="ECO:0007669"/>
    <property type="project" value="UniProtKB-KW"/>
</dbReference>
<comment type="similarity">
    <text evidence="1">Belongs to the type-I restriction system S methylase family.</text>
</comment>
<evidence type="ECO:0000256" key="3">
    <source>
        <dbReference type="ARBA" id="ARBA00023125"/>
    </source>
</evidence>
<dbReference type="RefSeq" id="WP_104418909.1">
    <property type="nucleotide sequence ID" value="NZ_PTJC01000005.1"/>
</dbReference>
<keyword evidence="2" id="KW-0680">Restriction system</keyword>
<dbReference type="GO" id="GO:0009307">
    <property type="term" value="P:DNA restriction-modification system"/>
    <property type="evidence" value="ECO:0007669"/>
    <property type="project" value="UniProtKB-KW"/>
</dbReference>
<reference evidence="5 6" key="1">
    <citation type="submission" date="2018-02" db="EMBL/GenBank/DDBJ databases">
        <title>Genomic Encyclopedia of Archaeal and Bacterial Type Strains, Phase II (KMG-II): from individual species to whole genera.</title>
        <authorList>
            <person name="Goeker M."/>
        </authorList>
    </citation>
    <scope>NUCLEOTIDE SEQUENCE [LARGE SCALE GENOMIC DNA]</scope>
    <source>
        <strain evidence="5 6">DSM 29526</strain>
    </source>
</reference>
<dbReference type="InterPro" id="IPR000055">
    <property type="entry name" value="Restrct_endonuc_typeI_TRD"/>
</dbReference>
<dbReference type="Pfam" id="PF01420">
    <property type="entry name" value="Methylase_S"/>
    <property type="match status" value="1"/>
</dbReference>
<comment type="caution">
    <text evidence="5">The sequence shown here is derived from an EMBL/GenBank/DDBJ whole genome shotgun (WGS) entry which is preliminary data.</text>
</comment>
<evidence type="ECO:0000256" key="2">
    <source>
        <dbReference type="ARBA" id="ARBA00022747"/>
    </source>
</evidence>
<keyword evidence="6" id="KW-1185">Reference proteome</keyword>
<dbReference type="InterPro" id="IPR044946">
    <property type="entry name" value="Restrct_endonuc_typeI_TRD_sf"/>
</dbReference>
<protein>
    <submittedName>
        <fullName evidence="5">Type I restriction enzyme S subunit</fullName>
    </submittedName>
</protein>